<comment type="subcellular location">
    <subcellularLocation>
        <location evidence="6">Cell outer membrane</location>
        <topology evidence="6">Lipid-anchor</topology>
    </subcellularLocation>
</comment>
<dbReference type="PROSITE" id="PS51257">
    <property type="entry name" value="PROKAR_LIPOPROTEIN"/>
    <property type="match status" value="1"/>
</dbReference>
<feature type="domain" description="Outer membrane lipoprotein BamD-like" evidence="8">
    <location>
        <begin position="29"/>
        <end position="236"/>
    </location>
</feature>
<accession>A0A380TNT8</accession>
<evidence type="ECO:0000313" key="9">
    <source>
        <dbReference type="EMBL" id="SUT89008.1"/>
    </source>
</evidence>
<evidence type="ECO:0000256" key="2">
    <source>
        <dbReference type="ARBA" id="ARBA00023136"/>
    </source>
</evidence>
<name>A0A380TNT8_9PAST</name>
<dbReference type="GO" id="GO:1990063">
    <property type="term" value="C:Bam protein complex"/>
    <property type="evidence" value="ECO:0007669"/>
    <property type="project" value="TreeGrafter"/>
</dbReference>
<organism evidence="9 10">
    <name type="scientific">[Actinobacillus] rossii</name>
    <dbReference type="NCBI Taxonomy" id="123820"/>
    <lineage>
        <taxon>Bacteria</taxon>
        <taxon>Pseudomonadati</taxon>
        <taxon>Pseudomonadota</taxon>
        <taxon>Gammaproteobacteria</taxon>
        <taxon>Pasteurellales</taxon>
        <taxon>Pasteurellaceae</taxon>
    </lineage>
</organism>
<dbReference type="GO" id="GO:0051205">
    <property type="term" value="P:protein insertion into membrane"/>
    <property type="evidence" value="ECO:0007669"/>
    <property type="project" value="UniProtKB-UniRule"/>
</dbReference>
<evidence type="ECO:0000256" key="7">
    <source>
        <dbReference type="SAM" id="SignalP"/>
    </source>
</evidence>
<proteinExistence type="inferred from homology"/>
<evidence type="ECO:0000256" key="3">
    <source>
        <dbReference type="ARBA" id="ARBA00023139"/>
    </source>
</evidence>
<comment type="subunit">
    <text evidence="6">Part of the Bam complex.</text>
</comment>
<dbReference type="PANTHER" id="PTHR37423">
    <property type="entry name" value="SOLUBLE LYTIC MUREIN TRANSGLYCOSYLASE-RELATED"/>
    <property type="match status" value="1"/>
</dbReference>
<evidence type="ECO:0000256" key="6">
    <source>
        <dbReference type="HAMAP-Rule" id="MF_00922"/>
    </source>
</evidence>
<dbReference type="EMBL" id="UFRQ01000003">
    <property type="protein sequence ID" value="SUT89008.1"/>
    <property type="molecule type" value="Genomic_DNA"/>
</dbReference>
<keyword evidence="5 6" id="KW-0449">Lipoprotein</keyword>
<evidence type="ECO:0000256" key="4">
    <source>
        <dbReference type="ARBA" id="ARBA00023237"/>
    </source>
</evidence>
<keyword evidence="10" id="KW-1185">Reference proteome</keyword>
<dbReference type="CDD" id="cd15830">
    <property type="entry name" value="BamD"/>
    <property type="match status" value="1"/>
</dbReference>
<evidence type="ECO:0000259" key="8">
    <source>
        <dbReference type="Pfam" id="PF13525"/>
    </source>
</evidence>
<dbReference type="Pfam" id="PF13525">
    <property type="entry name" value="YfiO"/>
    <property type="match status" value="1"/>
</dbReference>
<dbReference type="InterPro" id="IPR039565">
    <property type="entry name" value="BamD-like"/>
</dbReference>
<evidence type="ECO:0000256" key="5">
    <source>
        <dbReference type="ARBA" id="ARBA00023288"/>
    </source>
</evidence>
<dbReference type="Gene3D" id="1.25.40.10">
    <property type="entry name" value="Tetratricopeptide repeat domain"/>
    <property type="match status" value="1"/>
</dbReference>
<protein>
    <recommendedName>
        <fullName evidence="6">Outer membrane protein assembly factor BamD</fullName>
    </recommendedName>
</protein>
<feature type="signal peptide" evidence="7">
    <location>
        <begin position="1"/>
        <end position="19"/>
    </location>
</feature>
<evidence type="ECO:0000256" key="1">
    <source>
        <dbReference type="ARBA" id="ARBA00022729"/>
    </source>
</evidence>
<dbReference type="Proteomes" id="UP000254649">
    <property type="component" value="Unassembled WGS sequence"/>
</dbReference>
<keyword evidence="1 6" id="KW-0732">Signal</keyword>
<dbReference type="OrthoDB" id="9779191at2"/>
<dbReference type="InterPro" id="IPR017689">
    <property type="entry name" value="BamD"/>
</dbReference>
<keyword evidence="2 6" id="KW-0472">Membrane</keyword>
<sequence length="275" mass="31220">MRKLKSLVFVTLAALAVTACSNSSNEVEQASEQELFAIGQQHLQDADYSDATRYLKAVDTRFPGGTYSEQAQLNLIYVSYKTQDYTTALVTADRFLQQHQNSPYTDYVLYMAALTNMSMGDNYLQDLFGIDRSTRETTSMKTAFSNFQTLVQHFPNSQYTPDALTRMAYIKDRLARHELEIAKFYAKRKAWVAVSNRVTDMLRLYPDTYATLEALPLMQEAYHEMGLTQLEQQAATLVEANEGKTIKEADKPDEPFLSLPSWLKFGSDDAKKATE</sequence>
<dbReference type="SUPFAM" id="SSF48452">
    <property type="entry name" value="TPR-like"/>
    <property type="match status" value="1"/>
</dbReference>
<dbReference type="HAMAP" id="MF_00922">
    <property type="entry name" value="OM_assembly_BamD"/>
    <property type="match status" value="1"/>
</dbReference>
<dbReference type="GO" id="GO:0043165">
    <property type="term" value="P:Gram-negative-bacterium-type cell outer membrane assembly"/>
    <property type="evidence" value="ECO:0007669"/>
    <property type="project" value="UniProtKB-UniRule"/>
</dbReference>
<dbReference type="AlphaFoldDB" id="A0A380TNT8"/>
<dbReference type="PANTHER" id="PTHR37423:SF1">
    <property type="entry name" value="OUTER MEMBRANE PROTEIN ASSEMBLY FACTOR BAMD"/>
    <property type="match status" value="1"/>
</dbReference>
<comment type="similarity">
    <text evidence="6">Belongs to the BamD family.</text>
</comment>
<keyword evidence="4 6" id="KW-0998">Cell outer membrane</keyword>
<dbReference type="InterPro" id="IPR011990">
    <property type="entry name" value="TPR-like_helical_dom_sf"/>
</dbReference>
<comment type="function">
    <text evidence="6">Part of the outer membrane protein assembly complex, which is involved in assembly and insertion of beta-barrel proteins into the outer membrane.</text>
</comment>
<keyword evidence="3 6" id="KW-0564">Palmitate</keyword>
<dbReference type="NCBIfam" id="TIGR03302">
    <property type="entry name" value="OM_YfiO"/>
    <property type="match status" value="1"/>
</dbReference>
<evidence type="ECO:0000313" key="10">
    <source>
        <dbReference type="Proteomes" id="UP000254649"/>
    </source>
</evidence>
<feature type="chain" id="PRO_5017091253" description="Outer membrane protein assembly factor BamD" evidence="7">
    <location>
        <begin position="20"/>
        <end position="275"/>
    </location>
</feature>
<gene>
    <name evidence="6" type="primary">bamD</name>
    <name evidence="9" type="ORF">NCTC10801_00743</name>
</gene>
<reference evidence="9 10" key="1">
    <citation type="submission" date="2018-06" db="EMBL/GenBank/DDBJ databases">
        <authorList>
            <consortium name="Pathogen Informatics"/>
            <person name="Doyle S."/>
        </authorList>
    </citation>
    <scope>NUCLEOTIDE SEQUENCE [LARGE SCALE GENOMIC DNA]</scope>
    <source>
        <strain evidence="9 10">NCTC10801</strain>
    </source>
</reference>